<feature type="compositionally biased region" description="Low complexity" evidence="2">
    <location>
        <begin position="39"/>
        <end position="81"/>
    </location>
</feature>
<evidence type="ECO:0000313" key="5">
    <source>
        <dbReference type="Proteomes" id="UP001498771"/>
    </source>
</evidence>
<sequence length="357" mass="39803">MATSRRMSTAILQRGTLQSRQLQRGDIIRQYASAAAAASTTAAAENKKTTSSTSDSKASTTTPSTKTAGASATKSTDSKASQTLPPPKVKVVLKDYDPYESLDPDFQDSSKSVADLAGAASWKSAIVLKFMNLLKMDIEENQAAPVAGRIYVDVCKMQAYHPPEATEFSDSAEFFYKDLGLTPSLAQWFQITSLHMWIMLVRMRALPEKYAPVYEQALVDGIFIDIERMLVSDYKIKSGRIINNTMKELNLLLRGSVLAYDEALMTNDAVFSAAIWRNIFGAKKEIDMKHVATLVKYARAHLYVLEKMSDFDFAVGRFTFLPPWLDQNPDNILQYQPPPLPSNKIFPGYESKFSRDN</sequence>
<dbReference type="RefSeq" id="XP_064769241.1">
    <property type="nucleotide sequence ID" value="XM_064914048.1"/>
</dbReference>
<dbReference type="InterPro" id="IPR007129">
    <property type="entry name" value="Ubiqinol_cyt_c_chaperone_CPB3"/>
</dbReference>
<evidence type="ECO:0000256" key="2">
    <source>
        <dbReference type="SAM" id="MobiDB-lite"/>
    </source>
</evidence>
<comment type="caution">
    <text evidence="4">The sequence shown here is derived from an EMBL/GenBank/DDBJ whole genome shotgun (WGS) entry which is preliminary data.</text>
</comment>
<dbReference type="EMBL" id="JBBJBU010000003">
    <property type="protein sequence ID" value="KAK7206208.1"/>
    <property type="molecule type" value="Genomic_DNA"/>
</dbReference>
<feature type="compositionally biased region" description="Polar residues" evidence="2">
    <location>
        <begin position="1"/>
        <end position="22"/>
    </location>
</feature>
<evidence type="ECO:0000313" key="4">
    <source>
        <dbReference type="EMBL" id="KAK7206208.1"/>
    </source>
</evidence>
<feature type="region of interest" description="Disordered" evidence="2">
    <location>
        <begin position="39"/>
        <end position="86"/>
    </location>
</feature>
<feature type="region of interest" description="Disordered" evidence="2">
    <location>
        <begin position="1"/>
        <end position="23"/>
    </location>
</feature>
<keyword evidence="5" id="KW-1185">Reference proteome</keyword>
<gene>
    <name evidence="4" type="ORF">BZA70DRAFT_288592</name>
</gene>
<protein>
    <submittedName>
        <fullName evidence="4">Ubiquinol-cytochrome C chaperone-domain-containing protein</fullName>
    </submittedName>
</protein>
<reference evidence="4 5" key="1">
    <citation type="submission" date="2024-03" db="EMBL/GenBank/DDBJ databases">
        <title>Genome-scale model development and genomic sequencing of the oleaginous clade Lipomyces.</title>
        <authorList>
            <consortium name="Lawrence Berkeley National Laboratory"/>
            <person name="Czajka J.J."/>
            <person name="Han Y."/>
            <person name="Kim J."/>
            <person name="Mondo S.J."/>
            <person name="Hofstad B.A."/>
            <person name="Robles A."/>
            <person name="Haridas S."/>
            <person name="Riley R."/>
            <person name="LaButti K."/>
            <person name="Pangilinan J."/>
            <person name="Andreopoulos W."/>
            <person name="Lipzen A."/>
            <person name="Yan J."/>
            <person name="Wang M."/>
            <person name="Ng V."/>
            <person name="Grigoriev I.V."/>
            <person name="Spatafora J.W."/>
            <person name="Magnuson J.K."/>
            <person name="Baker S.E."/>
            <person name="Pomraning K.R."/>
        </authorList>
    </citation>
    <scope>NUCLEOTIDE SEQUENCE [LARGE SCALE GENOMIC DNA]</scope>
    <source>
        <strain evidence="4 5">Phaff 52-87</strain>
    </source>
</reference>
<comment type="similarity">
    <text evidence="1">Belongs to the CBP3 family.</text>
</comment>
<proteinExistence type="inferred from homology"/>
<accession>A0ABR1FAY0</accession>
<dbReference type="InterPro" id="IPR021150">
    <property type="entry name" value="Ubiq_cyt_c_chap"/>
</dbReference>
<dbReference type="GeneID" id="90039560"/>
<evidence type="ECO:0000256" key="1">
    <source>
        <dbReference type="ARBA" id="ARBA00006407"/>
    </source>
</evidence>
<organism evidence="4 5">
    <name type="scientific">Myxozyma melibiosi</name>
    <dbReference type="NCBI Taxonomy" id="54550"/>
    <lineage>
        <taxon>Eukaryota</taxon>
        <taxon>Fungi</taxon>
        <taxon>Dikarya</taxon>
        <taxon>Ascomycota</taxon>
        <taxon>Saccharomycotina</taxon>
        <taxon>Lipomycetes</taxon>
        <taxon>Lipomycetales</taxon>
        <taxon>Lipomycetaceae</taxon>
        <taxon>Myxozyma</taxon>
    </lineage>
</organism>
<name>A0ABR1FAY0_9ASCO</name>
<evidence type="ECO:0000259" key="3">
    <source>
        <dbReference type="Pfam" id="PF03981"/>
    </source>
</evidence>
<dbReference type="Pfam" id="PF03981">
    <property type="entry name" value="Ubiq_cyt_C_chap"/>
    <property type="match status" value="1"/>
</dbReference>
<dbReference type="PANTHER" id="PTHR12184:SF1">
    <property type="entry name" value="UBIQUINOL-CYTOCHROME-C REDUCTASE COMPLEX ASSEMBLY FACTOR 1"/>
    <property type="match status" value="1"/>
</dbReference>
<dbReference type="Proteomes" id="UP001498771">
    <property type="component" value="Unassembled WGS sequence"/>
</dbReference>
<feature type="domain" description="Ubiquinol-cytochrome c chaperone" evidence="3">
    <location>
        <begin position="178"/>
        <end position="320"/>
    </location>
</feature>
<dbReference type="PANTHER" id="PTHR12184">
    <property type="entry name" value="UBIQUINOL-CYTOCHROME C REDUCTASE COMPLEX ASSEMBLY FACTOR 1 FAMILY MEMBER"/>
    <property type="match status" value="1"/>
</dbReference>